<evidence type="ECO:0000313" key="2">
    <source>
        <dbReference type="EMBL" id="MBB6494695.1"/>
    </source>
</evidence>
<dbReference type="Gene3D" id="3.90.550.10">
    <property type="entry name" value="Spore Coat Polysaccharide Biosynthesis Protein SpsA, Chain A"/>
    <property type="match status" value="1"/>
</dbReference>
<dbReference type="RefSeq" id="WP_015341686.1">
    <property type="nucleotide sequence ID" value="NZ_JAADZA010000019.1"/>
</dbReference>
<dbReference type="GO" id="GO:0016758">
    <property type="term" value="F:hexosyltransferase activity"/>
    <property type="evidence" value="ECO:0007669"/>
    <property type="project" value="UniProtKB-ARBA"/>
</dbReference>
<dbReference type="PANTHER" id="PTHR22916:SF3">
    <property type="entry name" value="UDP-GLCNAC:BETAGAL BETA-1,3-N-ACETYLGLUCOSAMINYLTRANSFERASE-LIKE PROTEIN 1"/>
    <property type="match status" value="1"/>
</dbReference>
<reference evidence="2 5" key="2">
    <citation type="submission" date="2020-08" db="EMBL/GenBank/DDBJ databases">
        <title>Genomic Encyclopedia of Type Strains, Phase IV (KMG-V): Genome sequencing to study the core and pangenomes of soil and plant-associated prokaryotes.</title>
        <authorList>
            <person name="Whitman W."/>
        </authorList>
    </citation>
    <scope>NUCLEOTIDE SEQUENCE [LARGE SCALE GENOMIC DNA]</scope>
    <source>
        <strain evidence="2 5">SEMIA 4059</strain>
    </source>
</reference>
<comment type="caution">
    <text evidence="3">The sequence shown here is derived from an EMBL/GenBank/DDBJ whole genome shotgun (WGS) entry which is preliminary data.</text>
</comment>
<feature type="domain" description="Glycosyltransferase 2-like" evidence="1">
    <location>
        <begin position="7"/>
        <end position="118"/>
    </location>
</feature>
<dbReference type="PANTHER" id="PTHR22916">
    <property type="entry name" value="GLYCOSYLTRANSFERASE"/>
    <property type="match status" value="1"/>
</dbReference>
<name>A0A6P1C6J0_RHITR</name>
<proteinExistence type="predicted"/>
<dbReference type="Proteomes" id="UP000471190">
    <property type="component" value="Unassembled WGS sequence"/>
</dbReference>
<sequence>MPEFDITVVIPTFKAEKTVGQCLESVLSQQGVSTEIIVVDGGSPDATISIVQSFSSTNLTIISEPDRGIYDAINKGVSRAQGGMIGVLGADDVYKPNVLSVVKENASRGVEIVAGLTLIDGQLRADEQYRPAALISGIPFGHNAMFASQEAYRKVGLYDLAYRICADAEWVHRAIKSDISCRKVEQVFVEFGTEGTSSTNPEEIIAEACSVIQRNFPFLLKEEAKYLLYGVRGWGETSRIEQILRKYGHESVLFVTALQEAFPAVETKAAGRHRYLRRLRNIISRMF</sequence>
<dbReference type="EMBL" id="JACHBF010000019">
    <property type="protein sequence ID" value="MBB6494695.1"/>
    <property type="molecule type" value="Genomic_DNA"/>
</dbReference>
<protein>
    <submittedName>
        <fullName evidence="2 3">Glycosyltransferase</fullName>
    </submittedName>
</protein>
<dbReference type="Proteomes" id="UP000526625">
    <property type="component" value="Unassembled WGS sequence"/>
</dbReference>
<gene>
    <name evidence="2" type="ORF">GGD45_005139</name>
    <name evidence="3" type="ORF">GXW80_17485</name>
</gene>
<dbReference type="CDD" id="cd06433">
    <property type="entry name" value="GT_2_WfgS_like"/>
    <property type="match status" value="1"/>
</dbReference>
<dbReference type="AlphaFoldDB" id="A0A6P1C6J0"/>
<evidence type="ECO:0000313" key="3">
    <source>
        <dbReference type="EMBL" id="NEV12790.1"/>
    </source>
</evidence>
<dbReference type="InterPro" id="IPR001173">
    <property type="entry name" value="Glyco_trans_2-like"/>
</dbReference>
<dbReference type="InterPro" id="IPR029044">
    <property type="entry name" value="Nucleotide-diphossugar_trans"/>
</dbReference>
<dbReference type="SUPFAM" id="SSF53448">
    <property type="entry name" value="Nucleotide-diphospho-sugar transferases"/>
    <property type="match status" value="1"/>
</dbReference>
<evidence type="ECO:0000313" key="5">
    <source>
        <dbReference type="Proteomes" id="UP000526625"/>
    </source>
</evidence>
<organism evidence="3 4">
    <name type="scientific">Rhizobium tropici</name>
    <dbReference type="NCBI Taxonomy" id="398"/>
    <lineage>
        <taxon>Bacteria</taxon>
        <taxon>Pseudomonadati</taxon>
        <taxon>Pseudomonadota</taxon>
        <taxon>Alphaproteobacteria</taxon>
        <taxon>Hyphomicrobiales</taxon>
        <taxon>Rhizobiaceae</taxon>
        <taxon>Rhizobium/Agrobacterium group</taxon>
        <taxon>Rhizobium</taxon>
    </lineage>
</organism>
<evidence type="ECO:0000259" key="1">
    <source>
        <dbReference type="Pfam" id="PF00535"/>
    </source>
</evidence>
<dbReference type="Pfam" id="PF00535">
    <property type="entry name" value="Glycos_transf_2"/>
    <property type="match status" value="1"/>
</dbReference>
<accession>A0A6P1C6J0</accession>
<keyword evidence="5" id="KW-1185">Reference proteome</keyword>
<dbReference type="EMBL" id="JAADZA010000019">
    <property type="protein sequence ID" value="NEV12790.1"/>
    <property type="molecule type" value="Genomic_DNA"/>
</dbReference>
<reference evidence="3 4" key="1">
    <citation type="submission" date="2020-02" db="EMBL/GenBank/DDBJ databases">
        <title>Draft genome sequence of Rhizobium tropici.</title>
        <authorList>
            <person name="Khayi S."/>
            <person name="Jemo M."/>
        </authorList>
    </citation>
    <scope>NUCLEOTIDE SEQUENCE [LARGE SCALE GENOMIC DNA]</scope>
    <source>
        <strain evidence="3 4">A12</strain>
    </source>
</reference>
<evidence type="ECO:0000313" key="4">
    <source>
        <dbReference type="Proteomes" id="UP000471190"/>
    </source>
</evidence>
<keyword evidence="3" id="KW-0808">Transferase</keyword>